<dbReference type="PANTHER" id="PTHR10775:SF185">
    <property type="entry name" value="OS08G0208400 PROTEIN"/>
    <property type="match status" value="1"/>
</dbReference>
<dbReference type="Pfam" id="PF13963">
    <property type="entry name" value="Transpos_assoc"/>
    <property type="match status" value="1"/>
</dbReference>
<accession>A0A5D3E061</accession>
<evidence type="ECO:0000313" key="3">
    <source>
        <dbReference type="Proteomes" id="UP000321947"/>
    </source>
</evidence>
<reference evidence="2 3" key="1">
    <citation type="submission" date="2019-08" db="EMBL/GenBank/DDBJ databases">
        <title>Draft genome sequences of two oriental melons (Cucumis melo L. var makuwa).</title>
        <authorList>
            <person name="Kwon S.-Y."/>
        </authorList>
    </citation>
    <scope>NUCLEOTIDE SEQUENCE [LARGE SCALE GENOMIC DNA]</scope>
    <source>
        <strain evidence="3">cv. Chang Bougi</strain>
        <tissue evidence="2">Leaf</tissue>
    </source>
</reference>
<protein>
    <recommendedName>
        <fullName evidence="1">Transposase-associated domain-containing protein</fullName>
    </recommendedName>
</protein>
<comment type="caution">
    <text evidence="2">The sequence shown here is derived from an EMBL/GenBank/DDBJ whole genome shotgun (WGS) entry which is preliminary data.</text>
</comment>
<dbReference type="EMBL" id="SSTD01001967">
    <property type="protein sequence ID" value="TYK28900.1"/>
    <property type="molecule type" value="Genomic_DNA"/>
</dbReference>
<dbReference type="InterPro" id="IPR029480">
    <property type="entry name" value="Transpos_assoc"/>
</dbReference>
<gene>
    <name evidence="2" type="ORF">E5676_scaffold2406G00230</name>
</gene>
<evidence type="ECO:0000259" key="1">
    <source>
        <dbReference type="Pfam" id="PF13963"/>
    </source>
</evidence>
<dbReference type="InterPro" id="IPR004242">
    <property type="entry name" value="Transposase_21"/>
</dbReference>
<dbReference type="PANTHER" id="PTHR10775">
    <property type="entry name" value="OS08G0208400 PROTEIN"/>
    <property type="match status" value="1"/>
</dbReference>
<organism evidence="2 3">
    <name type="scientific">Cucumis melo var. makuwa</name>
    <name type="common">Oriental melon</name>
    <dbReference type="NCBI Taxonomy" id="1194695"/>
    <lineage>
        <taxon>Eukaryota</taxon>
        <taxon>Viridiplantae</taxon>
        <taxon>Streptophyta</taxon>
        <taxon>Embryophyta</taxon>
        <taxon>Tracheophyta</taxon>
        <taxon>Spermatophyta</taxon>
        <taxon>Magnoliopsida</taxon>
        <taxon>eudicotyledons</taxon>
        <taxon>Gunneridae</taxon>
        <taxon>Pentapetalae</taxon>
        <taxon>rosids</taxon>
        <taxon>fabids</taxon>
        <taxon>Cucurbitales</taxon>
        <taxon>Cucurbitaceae</taxon>
        <taxon>Benincaseae</taxon>
        <taxon>Cucumis</taxon>
    </lineage>
</organism>
<dbReference type="AlphaFoldDB" id="A0A5D3E061"/>
<evidence type="ECO:0000313" key="2">
    <source>
        <dbReference type="EMBL" id="TYK28900.1"/>
    </source>
</evidence>
<proteinExistence type="predicted"/>
<dbReference type="Proteomes" id="UP000321947">
    <property type="component" value="Unassembled WGS sequence"/>
</dbReference>
<sequence length="383" mass="44929">MNKDWIKLRDRFSKEYIDGVVQFVEAAKHHVNREGQTRCPWKNSHNAMFQTLASLVDHGLVDDILREQPTTENDDNELFKLLNDLQGPMKEGAYGEDEKDFRNEMHENTRQWNVRLALALDAYNPFENMSNAYSMWLVVLIPYNFPPLKCMMKSKFFMSFLIPGSKSPEKEIDVHLKSLIEELKELWNDGVRTYDYMSNKFFQLRTCLLWTINDFPTYGDLLRWSTKGYQACPTCKEDRSSFKRGKISFIGHRRYLPSNHSWHKSKQHDGKLEHRPPPIVTNGDEILKQVTSLNFPKLNVMDIEKNICDRLLWTLMNIDGKTKDMINAHLDLENLNIRKDLHLRKEGTKFVKPLDMLSRFAPDVIRDEAARTEKFVRGLGLDI</sequence>
<name>A0A5D3E061_CUCMM</name>
<feature type="domain" description="Transposase-associated" evidence="1">
    <location>
        <begin position="3"/>
        <end position="60"/>
    </location>
</feature>
<dbReference type="Pfam" id="PF02992">
    <property type="entry name" value="Transposase_21"/>
    <property type="match status" value="1"/>
</dbReference>